<gene>
    <name evidence="1" type="ORF">M501DRAFT_990007</name>
</gene>
<dbReference type="PANTHER" id="PTHR34693:SF1">
    <property type="entry name" value="PROTEIN PAR32"/>
    <property type="match status" value="1"/>
</dbReference>
<dbReference type="OrthoDB" id="5424462at2759"/>
<dbReference type="AlphaFoldDB" id="A0A9P4VVB9"/>
<dbReference type="EMBL" id="MU006091">
    <property type="protein sequence ID" value="KAF2841499.1"/>
    <property type="molecule type" value="Genomic_DNA"/>
</dbReference>
<name>A0A9P4VVB9_9PEZI</name>
<keyword evidence="2" id="KW-1185">Reference proteome</keyword>
<sequence>MSMTSSSEVSLNKHLSSTYTHSGIGGAGNYHKKASLPPSPVLPTPLPVRTATHFTTGIGGAGNVHLMSKRATDDMADRTLAKALEKAIQERKNGAWHSGIGGAGNRVSAERLNSDGGSKSEVLPYGVLDRLSKKLSADKDSTKSGESFLKRMFRF</sequence>
<dbReference type="Pfam" id="PF12223">
    <property type="entry name" value="DUF3602"/>
    <property type="match status" value="1"/>
</dbReference>
<protein>
    <submittedName>
        <fullName evidence="1">Uncharacterized protein</fullName>
    </submittedName>
</protein>
<evidence type="ECO:0000313" key="1">
    <source>
        <dbReference type="EMBL" id="KAF2841499.1"/>
    </source>
</evidence>
<dbReference type="PANTHER" id="PTHR34693">
    <property type="entry name" value="PROTEIN PAR32"/>
    <property type="match status" value="1"/>
</dbReference>
<dbReference type="InterPro" id="IPR022024">
    <property type="entry name" value="DUF3602"/>
</dbReference>
<dbReference type="InterPro" id="IPR053203">
    <property type="entry name" value="Cisplatin_resist-associated"/>
</dbReference>
<accession>A0A9P4VVB9</accession>
<comment type="caution">
    <text evidence="1">The sequence shown here is derived from an EMBL/GenBank/DDBJ whole genome shotgun (WGS) entry which is preliminary data.</text>
</comment>
<dbReference type="Proteomes" id="UP000799429">
    <property type="component" value="Unassembled WGS sequence"/>
</dbReference>
<evidence type="ECO:0000313" key="2">
    <source>
        <dbReference type="Proteomes" id="UP000799429"/>
    </source>
</evidence>
<proteinExistence type="predicted"/>
<reference evidence="1" key="1">
    <citation type="journal article" date="2020" name="Stud. Mycol.">
        <title>101 Dothideomycetes genomes: a test case for predicting lifestyles and emergence of pathogens.</title>
        <authorList>
            <person name="Haridas S."/>
            <person name="Albert R."/>
            <person name="Binder M."/>
            <person name="Bloem J."/>
            <person name="Labutti K."/>
            <person name="Salamov A."/>
            <person name="Andreopoulos B."/>
            <person name="Baker S."/>
            <person name="Barry K."/>
            <person name="Bills G."/>
            <person name="Bluhm B."/>
            <person name="Cannon C."/>
            <person name="Castanera R."/>
            <person name="Culley D."/>
            <person name="Daum C."/>
            <person name="Ezra D."/>
            <person name="Gonzalez J."/>
            <person name="Henrissat B."/>
            <person name="Kuo A."/>
            <person name="Liang C."/>
            <person name="Lipzen A."/>
            <person name="Lutzoni F."/>
            <person name="Magnuson J."/>
            <person name="Mondo S."/>
            <person name="Nolan M."/>
            <person name="Ohm R."/>
            <person name="Pangilinan J."/>
            <person name="Park H.-J."/>
            <person name="Ramirez L."/>
            <person name="Alfaro M."/>
            <person name="Sun H."/>
            <person name="Tritt A."/>
            <person name="Yoshinaga Y."/>
            <person name="Zwiers L.-H."/>
            <person name="Turgeon B."/>
            <person name="Goodwin S."/>
            <person name="Spatafora J."/>
            <person name="Crous P."/>
            <person name="Grigoriev I."/>
        </authorList>
    </citation>
    <scope>NUCLEOTIDE SEQUENCE</scope>
    <source>
        <strain evidence="1">CBS 101060</strain>
    </source>
</reference>
<organism evidence="1 2">
    <name type="scientific">Patellaria atrata CBS 101060</name>
    <dbReference type="NCBI Taxonomy" id="1346257"/>
    <lineage>
        <taxon>Eukaryota</taxon>
        <taxon>Fungi</taxon>
        <taxon>Dikarya</taxon>
        <taxon>Ascomycota</taxon>
        <taxon>Pezizomycotina</taxon>
        <taxon>Dothideomycetes</taxon>
        <taxon>Dothideomycetes incertae sedis</taxon>
        <taxon>Patellariales</taxon>
        <taxon>Patellariaceae</taxon>
        <taxon>Patellaria</taxon>
    </lineage>
</organism>